<dbReference type="Proteomes" id="UP000030764">
    <property type="component" value="Unassembled WGS sequence"/>
</dbReference>
<dbReference type="Gene3D" id="1.20.1250.20">
    <property type="entry name" value="MFS general substrate transporter like domains"/>
    <property type="match status" value="2"/>
</dbReference>
<protein>
    <recommendedName>
        <fullName evidence="3">Structural maintenance of chromosomes protein 5</fullName>
    </recommendedName>
</protein>
<dbReference type="GO" id="GO:0016020">
    <property type="term" value="C:membrane"/>
    <property type="evidence" value="ECO:0007669"/>
    <property type="project" value="UniProtKB-SubCell"/>
</dbReference>
<evidence type="ECO:0000256" key="6">
    <source>
        <dbReference type="ARBA" id="ARBA00023054"/>
    </source>
</evidence>
<dbReference type="InterPro" id="IPR003395">
    <property type="entry name" value="RecF/RecN/SMC_N"/>
</dbReference>
<comment type="similarity">
    <text evidence="2">Belongs to the SMC family. SMC5 subfamily.</text>
</comment>
<evidence type="ECO:0000256" key="9">
    <source>
        <dbReference type="SAM" id="Phobius"/>
    </source>
</evidence>
<dbReference type="GO" id="GO:0005634">
    <property type="term" value="C:nucleus"/>
    <property type="evidence" value="ECO:0007669"/>
    <property type="project" value="TreeGrafter"/>
</dbReference>
<dbReference type="InterPro" id="IPR020846">
    <property type="entry name" value="MFS_dom"/>
</dbReference>
<dbReference type="InterPro" id="IPR027417">
    <property type="entry name" value="P-loop_NTPase"/>
</dbReference>
<evidence type="ECO:0000259" key="10">
    <source>
        <dbReference type="PROSITE" id="PS50850"/>
    </source>
</evidence>
<comment type="subcellular location">
    <subcellularLocation>
        <location evidence="1">Membrane</location>
        <topology evidence="1">Multi-pass membrane protein</topology>
    </subcellularLocation>
</comment>
<dbReference type="GO" id="GO:0030915">
    <property type="term" value="C:Smc5-Smc6 complex"/>
    <property type="evidence" value="ECO:0007669"/>
    <property type="project" value="TreeGrafter"/>
</dbReference>
<proteinExistence type="inferred from homology"/>
<keyword evidence="7 9" id="KW-0472">Membrane</keyword>
<evidence type="ECO:0000256" key="7">
    <source>
        <dbReference type="ARBA" id="ARBA00023136"/>
    </source>
</evidence>
<feature type="domain" description="Major facilitator superfamily (MFS) profile" evidence="10">
    <location>
        <begin position="1075"/>
        <end position="1619"/>
    </location>
</feature>
<dbReference type="NCBIfam" id="TIGR00879">
    <property type="entry name" value="SP"/>
    <property type="match status" value="1"/>
</dbReference>
<dbReference type="PROSITE" id="PS00217">
    <property type="entry name" value="SUGAR_TRANSPORT_2"/>
    <property type="match status" value="1"/>
</dbReference>
<evidence type="ECO:0000256" key="4">
    <source>
        <dbReference type="ARBA" id="ARBA00022692"/>
    </source>
</evidence>
<feature type="transmembrane region" description="Helical" evidence="9">
    <location>
        <begin position="1597"/>
        <end position="1615"/>
    </location>
</feature>
<dbReference type="InterPro" id="IPR036259">
    <property type="entry name" value="MFS_trans_sf"/>
</dbReference>
<accession>A0A085NPD7</accession>
<dbReference type="InterPro" id="IPR005829">
    <property type="entry name" value="Sugar_transporter_CS"/>
</dbReference>
<feature type="coiled-coil region" evidence="8">
    <location>
        <begin position="622"/>
        <end position="649"/>
    </location>
</feature>
<feature type="transmembrane region" description="Helical" evidence="9">
    <location>
        <begin position="1200"/>
        <end position="1221"/>
    </location>
</feature>
<dbReference type="SUPFAM" id="SSF103473">
    <property type="entry name" value="MFS general substrate transporter"/>
    <property type="match status" value="1"/>
</dbReference>
<feature type="transmembrane region" description="Helical" evidence="9">
    <location>
        <begin position="1109"/>
        <end position="1129"/>
    </location>
</feature>
<evidence type="ECO:0000256" key="1">
    <source>
        <dbReference type="ARBA" id="ARBA00004141"/>
    </source>
</evidence>
<evidence type="ECO:0000256" key="3">
    <source>
        <dbReference type="ARBA" id="ARBA00018687"/>
    </source>
</evidence>
<keyword evidence="13" id="KW-1185">Reference proteome</keyword>
<sequence>MKRLRRECAYQKGAIVRLTLTNFLTHDFVEVMPDPYLNLVIGPNGSGKSSLMCALCLVFAGSLKALGRQSRFNEFIKWGKSQAEVEVEIYDDSKATNPVIRCLIQQRGAVLYFVDNEECTNAQVQAFAQGYNIQVDNLCQFLAQDNVVQFSRQSPLGLLRNTTEAVGSVSLKKRWKEANDRYELNLKWKNNLESLEKRKRELEERLSQLRPVAERCRKTHESQQEVALLQQKLAFLIFQDNLQSLKAEADALKQAKSQFADEFKSEKKLKNEVAVMEQKKKDIESEIVAKKQLLSSKMKLLRVCRNSLSKSNEAVRGAFERRLTLQTQIVNIEQSIKEQSEAVLLLQVELKNKEKPREELQNRLSSVKQQLRCEQQKANEVFNSIEEIELQINSVTNTIQSLEKEIKRQKDLADERIQLLTRLDKSCMAAYRLMETHRGKFKRNAWLPLLSISISSSSDVIFIENAIPLRDLLTFVFEDFDDMEYFLGLTKNNNLKINSGLVPTNSKLVTLNLDEGLKSHGFTNVISNMFDAPAGVKSYLCTLHNLGRICVGTLKTEKDLSTVVSFMSARGLSIFFTPRFKMIATKSYYSGKLTTLQKGLQNARIFQSRTNASVFERMGVQLEEKRGQLIQLTKERKQLQQRVDKFKKSIEPYKTEMNELNTMLDKLNSFRDHVRIEEESFKRQKCSLPKLQESLRSLANEIGPCLQHKLQLLENIAVTLKGARKLAEDVVKPSLSYNVQLASLVDAKDRLSKFQANLASKKEYLFSLESSHSARSSEMVTMKTDLLQLLGMDSANCSIKNLFAPIALAQELQSLPSDSEEINSRITKLQYILSGHSSDDERILKTYTKCCDEAERIAASYDHLRDQVAESTGDLLAAKKQWISEAKKLTDSISKRFGLLMRQLGYDGEVRLDVPSDDQAPIDRCGLRIMVQFGSGGVLRELNDHHQSGGERSVSIILYMFALQQLSAVPFRCVDEINQGMDPENERKVFDLMVNMLSGSNYDSRFGGTQYIMFTPKLLPNCNFGEETKLWCLLNGVGAPSQRMLTNALKIDSTVSSFGQLDLRPTKITGKVIVLTLMAVMSGFLFGYDTGVVSGAMLIMKVVFDLDDIWQEIIVSVTVGAAAIFALFGGWFNDRFGRKKIILLSCVLFIVGSVILGAAESREVLVVGRIIVGAAIGISSSTIPAYIAETSPPHIRGRMIVMFQLLITFGLWVAGLLDAAFSYIQDDNVNWRLMLGVAAIPALIQLIGFLFMPESPRWLANNGRTEEAFDIFTSIYGNDETGVKLAKADLDIIKEIQDQRLKEKEAKGEKNVFLEMLKHRETRKALVIGCLLMVFQQLSGINTVMYYSATIVQLGGVRSRTLAIWMAAVTSGFNFFCTFIGIYLVERAGRRLVLIGSTIGVILSLVLLGIGFALIASNSPGAQYDEALFMNGQFSELAMKDSCRGLGCDACSYLAHCGFCYELNGDPTQTGSCVSIYSNHSHEESSQYSLYGRCLRKDFDKPIVGEDVELLDPNVVFDYGYCITSYSWIPILGMTLYLCCFSVGLGGVPWTINAEIFPNWARSHGVSITTFVNWFFNLIVSLTFLSLVRAITRHGAFFFYAVVSAIGLAIFYLIVPETKGVHIEDIELIMKGSWRYNAKQARKLLKSRAQVHPVDVVINSVGEEMEKTTRF</sequence>
<feature type="transmembrane region" description="Helical" evidence="9">
    <location>
        <begin position="1141"/>
        <end position="1159"/>
    </location>
</feature>
<dbReference type="PROSITE" id="PS00216">
    <property type="entry name" value="SUGAR_TRANSPORT_1"/>
    <property type="match status" value="1"/>
</dbReference>
<reference evidence="12 13" key="1">
    <citation type="journal article" date="2014" name="Nat. Genet.">
        <title>Genome and transcriptome of the porcine whipworm Trichuris suis.</title>
        <authorList>
            <person name="Jex A.R."/>
            <person name="Nejsum P."/>
            <person name="Schwarz E.M."/>
            <person name="Hu L."/>
            <person name="Young N.D."/>
            <person name="Hall R.S."/>
            <person name="Korhonen P.K."/>
            <person name="Liao S."/>
            <person name="Thamsborg S."/>
            <person name="Xia J."/>
            <person name="Xu P."/>
            <person name="Wang S."/>
            <person name="Scheerlinck J.P."/>
            <person name="Hofmann A."/>
            <person name="Sternberg P.W."/>
            <person name="Wang J."/>
            <person name="Gasser R.B."/>
        </authorList>
    </citation>
    <scope>NUCLEOTIDE SEQUENCE [LARGE SCALE GENOMIC DNA]</scope>
    <source>
        <strain evidence="12">DCEP-RM93F</strain>
        <strain evidence="11">DCEP-RM93M</strain>
    </source>
</reference>
<gene>
    <name evidence="11" type="ORF">M513_03583</name>
    <name evidence="12" type="ORF">M514_03583</name>
</gene>
<dbReference type="InterPro" id="IPR005828">
    <property type="entry name" value="MFS_sugar_transport-like"/>
</dbReference>
<dbReference type="Proteomes" id="UP000030758">
    <property type="component" value="Unassembled WGS sequence"/>
</dbReference>
<keyword evidence="6 8" id="KW-0175">Coiled coil</keyword>
<feature type="transmembrane region" description="Helical" evidence="9">
    <location>
        <begin position="1392"/>
        <end position="1416"/>
    </location>
</feature>
<dbReference type="EMBL" id="KL367483">
    <property type="protein sequence ID" value="KFD71333.1"/>
    <property type="molecule type" value="Genomic_DNA"/>
</dbReference>
<feature type="coiled-coil region" evidence="8">
    <location>
        <begin position="350"/>
        <end position="419"/>
    </location>
</feature>
<dbReference type="InterPro" id="IPR003663">
    <property type="entry name" value="Sugar/inositol_transpt"/>
</dbReference>
<evidence type="ECO:0000256" key="8">
    <source>
        <dbReference type="SAM" id="Coils"/>
    </source>
</evidence>
<feature type="transmembrane region" description="Helical" evidence="9">
    <location>
        <begin position="1571"/>
        <end position="1591"/>
    </location>
</feature>
<feature type="coiled-coil region" evidence="8">
    <location>
        <begin position="185"/>
        <end position="286"/>
    </location>
</feature>
<dbReference type="Pfam" id="PF02463">
    <property type="entry name" value="SMC_N"/>
    <property type="match status" value="1"/>
</dbReference>
<dbReference type="GO" id="GO:0000724">
    <property type="term" value="P:double-strand break repair via homologous recombination"/>
    <property type="evidence" value="ECO:0007669"/>
    <property type="project" value="TreeGrafter"/>
</dbReference>
<feature type="transmembrane region" description="Helical" evidence="9">
    <location>
        <begin position="1528"/>
        <end position="1550"/>
    </location>
</feature>
<name>A0A085NPD7_9BILA</name>
<dbReference type="SUPFAM" id="SSF52540">
    <property type="entry name" value="P-loop containing nucleoside triphosphate hydrolases"/>
    <property type="match status" value="1"/>
</dbReference>
<evidence type="ECO:0000256" key="5">
    <source>
        <dbReference type="ARBA" id="ARBA00022989"/>
    </source>
</evidence>
<evidence type="ECO:0000313" key="11">
    <source>
        <dbReference type="EMBL" id="KFD55531.1"/>
    </source>
</evidence>
<evidence type="ECO:0000256" key="2">
    <source>
        <dbReference type="ARBA" id="ARBA00010171"/>
    </source>
</evidence>
<dbReference type="GO" id="GO:0003697">
    <property type="term" value="F:single-stranded DNA binding"/>
    <property type="evidence" value="ECO:0007669"/>
    <property type="project" value="TreeGrafter"/>
</dbReference>
<dbReference type="GO" id="GO:0022857">
    <property type="term" value="F:transmembrane transporter activity"/>
    <property type="evidence" value="ECO:0007669"/>
    <property type="project" value="InterPro"/>
</dbReference>
<feature type="transmembrane region" description="Helical" evidence="9">
    <location>
        <begin position="1325"/>
        <end position="1347"/>
    </location>
</feature>
<dbReference type="Gene3D" id="3.40.50.300">
    <property type="entry name" value="P-loop containing nucleotide triphosphate hydrolases"/>
    <property type="match status" value="2"/>
</dbReference>
<keyword evidence="4 9" id="KW-0812">Transmembrane</keyword>
<evidence type="ECO:0000313" key="12">
    <source>
        <dbReference type="EMBL" id="KFD71333.1"/>
    </source>
</evidence>
<organism evidence="12">
    <name type="scientific">Trichuris suis</name>
    <name type="common">pig whipworm</name>
    <dbReference type="NCBI Taxonomy" id="68888"/>
    <lineage>
        <taxon>Eukaryota</taxon>
        <taxon>Metazoa</taxon>
        <taxon>Ecdysozoa</taxon>
        <taxon>Nematoda</taxon>
        <taxon>Enoplea</taxon>
        <taxon>Dorylaimia</taxon>
        <taxon>Trichinellida</taxon>
        <taxon>Trichuridae</taxon>
        <taxon>Trichuris</taxon>
    </lineage>
</organism>
<feature type="transmembrane region" description="Helical" evidence="9">
    <location>
        <begin position="1072"/>
        <end position="1089"/>
    </location>
</feature>
<feature type="transmembrane region" description="Helical" evidence="9">
    <location>
        <begin position="1362"/>
        <end position="1385"/>
    </location>
</feature>
<dbReference type="Pfam" id="PF00083">
    <property type="entry name" value="Sugar_tr"/>
    <property type="match status" value="2"/>
</dbReference>
<dbReference type="PRINTS" id="PR00171">
    <property type="entry name" value="SUGRTRNSPORT"/>
</dbReference>
<feature type="transmembrane region" description="Helical" evidence="9">
    <location>
        <begin position="1165"/>
        <end position="1188"/>
    </location>
</feature>
<dbReference type="PROSITE" id="PS50850">
    <property type="entry name" value="MFS"/>
    <property type="match status" value="1"/>
</dbReference>
<keyword evidence="5 9" id="KW-1133">Transmembrane helix</keyword>
<dbReference type="PANTHER" id="PTHR45916:SF1">
    <property type="entry name" value="STRUCTURAL MAINTENANCE OF CHROMOSOMES PROTEIN 5"/>
    <property type="match status" value="1"/>
</dbReference>
<dbReference type="EMBL" id="KL363199">
    <property type="protein sequence ID" value="KFD55531.1"/>
    <property type="molecule type" value="Genomic_DNA"/>
</dbReference>
<evidence type="ECO:0000313" key="13">
    <source>
        <dbReference type="Proteomes" id="UP000030764"/>
    </source>
</evidence>
<dbReference type="CDD" id="cd17360">
    <property type="entry name" value="MFS_HMIT_like"/>
    <property type="match status" value="1"/>
</dbReference>
<dbReference type="PANTHER" id="PTHR45916">
    <property type="entry name" value="STRUCTURAL MAINTENANCE OF CHROMOSOMES PROTEIN 5"/>
    <property type="match status" value="1"/>
</dbReference>